<reference evidence="5" key="1">
    <citation type="journal article" date="2019" name="Philos. Trans. R. Soc. Lond., B, Biol. Sci.">
        <title>Targeted metagenomic recovery of four divergent viruses reveals shared and distinctive characteristics of giant viruses of marine eukaryotes.</title>
        <authorList>
            <person name="Needham D.M."/>
            <person name="Poirier C."/>
            <person name="Hehenberger E."/>
            <person name="Jimenez V."/>
            <person name="Swalwell J.E."/>
            <person name="Santoro A.E."/>
            <person name="Worden A.Z."/>
        </authorList>
    </citation>
    <scope>NUCLEOTIDE SEQUENCE</scope>
    <source>
        <strain evidence="5">MPacV-611</strain>
    </source>
</reference>
<dbReference type="GO" id="GO:0004722">
    <property type="term" value="F:protein serine/threonine phosphatase activity"/>
    <property type="evidence" value="ECO:0007669"/>
    <property type="project" value="InterPro"/>
</dbReference>
<proteinExistence type="predicted"/>
<organism evidence="5">
    <name type="scientific">Megaviridae environmental sample</name>
    <dbReference type="NCBI Taxonomy" id="1737588"/>
    <lineage>
        <taxon>Viruses</taxon>
        <taxon>Varidnaviria</taxon>
        <taxon>Bamfordvirae</taxon>
        <taxon>Nucleocytoviricota</taxon>
        <taxon>Megaviricetes</taxon>
        <taxon>Imitervirales</taxon>
        <taxon>Mimiviridae</taxon>
        <taxon>environmental samples</taxon>
    </lineage>
</organism>
<dbReference type="CDD" id="cd00143">
    <property type="entry name" value="PP2Cc"/>
    <property type="match status" value="1"/>
</dbReference>
<dbReference type="InterPro" id="IPR000222">
    <property type="entry name" value="PP2C_BS"/>
</dbReference>
<evidence type="ECO:0000259" key="4">
    <source>
        <dbReference type="PROSITE" id="PS51746"/>
    </source>
</evidence>
<dbReference type="PROSITE" id="PS51746">
    <property type="entry name" value="PPM_2"/>
    <property type="match status" value="1"/>
</dbReference>
<dbReference type="Gene3D" id="3.60.40.10">
    <property type="entry name" value="PPM-type phosphatase domain"/>
    <property type="match status" value="1"/>
</dbReference>
<evidence type="ECO:0000256" key="1">
    <source>
        <dbReference type="ARBA" id="ARBA00022723"/>
    </source>
</evidence>
<evidence type="ECO:0000313" key="5">
    <source>
        <dbReference type="EMBL" id="QFG74698.1"/>
    </source>
</evidence>
<dbReference type="PROSITE" id="PS01032">
    <property type="entry name" value="PPM_1"/>
    <property type="match status" value="1"/>
</dbReference>
<protein>
    <submittedName>
        <fullName evidence="5">Protein phosphatase 2C</fullName>
    </submittedName>
</protein>
<dbReference type="SMART" id="SM00332">
    <property type="entry name" value="PP2Cc"/>
    <property type="match status" value="1"/>
</dbReference>
<accession>A0A5J6VL99</accession>
<sequence>MKVYSFSLKGKRESNEDEHINIINLESKSKIYNSINFIGIYDGHGGKLVSKFIKNNLPKYFLKKSNKKIYYENSVNTKKIIKKIFTNVQNRLKIEHPSAAKRCGTTALNGIIYKNNNNKLKILIANIGDSRAVLLNKNNQTKQLSKDHKPNASFEKRRIEKLGGMIEFDGFDWRIENLSLSRAFGDIDTTPYVTHEPDVFRYNLNKRDKFIIFACDGLWDTVSNINATNFINNLHLKEYKGNYAKKLAEYAYKKGSTDNITVSIIFLS</sequence>
<evidence type="ECO:0000256" key="2">
    <source>
        <dbReference type="ARBA" id="ARBA00022801"/>
    </source>
</evidence>
<keyword evidence="2" id="KW-0378">Hydrolase</keyword>
<dbReference type="PANTHER" id="PTHR47992">
    <property type="entry name" value="PROTEIN PHOSPHATASE"/>
    <property type="match status" value="1"/>
</dbReference>
<name>A0A5J6VL99_9VIRU</name>
<dbReference type="SUPFAM" id="SSF81606">
    <property type="entry name" value="PP2C-like"/>
    <property type="match status" value="1"/>
</dbReference>
<keyword evidence="1" id="KW-0479">Metal-binding</keyword>
<dbReference type="InterPro" id="IPR036457">
    <property type="entry name" value="PPM-type-like_dom_sf"/>
</dbReference>
<feature type="domain" description="PPM-type phosphatase" evidence="4">
    <location>
        <begin position="2"/>
        <end position="267"/>
    </location>
</feature>
<dbReference type="EMBL" id="MN448290">
    <property type="protein sequence ID" value="QFG74698.1"/>
    <property type="molecule type" value="Genomic_DNA"/>
</dbReference>
<dbReference type="Pfam" id="PF00481">
    <property type="entry name" value="PP2C"/>
    <property type="match status" value="1"/>
</dbReference>
<dbReference type="InterPro" id="IPR015655">
    <property type="entry name" value="PP2C"/>
</dbReference>
<evidence type="ECO:0000256" key="3">
    <source>
        <dbReference type="ARBA" id="ARBA00022912"/>
    </source>
</evidence>
<dbReference type="InterPro" id="IPR001932">
    <property type="entry name" value="PPM-type_phosphatase-like_dom"/>
</dbReference>
<keyword evidence="3" id="KW-0904">Protein phosphatase</keyword>
<dbReference type="GO" id="GO:0046872">
    <property type="term" value="F:metal ion binding"/>
    <property type="evidence" value="ECO:0007669"/>
    <property type="project" value="UniProtKB-KW"/>
</dbReference>